<dbReference type="AlphaFoldDB" id="A0A918UUA4"/>
<evidence type="ECO:0000256" key="1">
    <source>
        <dbReference type="SAM" id="Phobius"/>
    </source>
</evidence>
<dbReference type="InterPro" id="IPR025187">
    <property type="entry name" value="DUF4112"/>
</dbReference>
<gene>
    <name evidence="2" type="ORF">GCM10011273_21130</name>
</gene>
<evidence type="ECO:0000313" key="3">
    <source>
        <dbReference type="Proteomes" id="UP000662572"/>
    </source>
</evidence>
<sequence>MFVKSHEDVNRVYEQIGTIKRLSDRVVGLGPFGIGLDGILTWIPGAGLIYSIGASIIILLHGIRARMDLPTFLMAVGVLFIDNGVSSVPVVGQAADLFFQGHLYAAKLVQNYIDKTHYVAASKREAHASGAHADHVAAMKSVKGKKRVIYLHP</sequence>
<evidence type="ECO:0008006" key="4">
    <source>
        <dbReference type="Google" id="ProtNLM"/>
    </source>
</evidence>
<keyword evidence="3" id="KW-1185">Reference proteome</keyword>
<keyword evidence="1" id="KW-0472">Membrane</keyword>
<name>A0A918UUA4_9CAUL</name>
<dbReference type="EMBL" id="BMZB01000002">
    <property type="protein sequence ID" value="GGZ34469.1"/>
    <property type="molecule type" value="Genomic_DNA"/>
</dbReference>
<dbReference type="Pfam" id="PF13430">
    <property type="entry name" value="DUF4112"/>
    <property type="match status" value="1"/>
</dbReference>
<dbReference type="Proteomes" id="UP000662572">
    <property type="component" value="Unassembled WGS sequence"/>
</dbReference>
<keyword evidence="1" id="KW-1133">Transmembrane helix</keyword>
<proteinExistence type="predicted"/>
<dbReference type="RefSeq" id="WP_189486403.1">
    <property type="nucleotide sequence ID" value="NZ_BMZB01000002.1"/>
</dbReference>
<comment type="caution">
    <text evidence="2">The sequence shown here is derived from an EMBL/GenBank/DDBJ whole genome shotgun (WGS) entry which is preliminary data.</text>
</comment>
<reference evidence="2" key="1">
    <citation type="journal article" date="2014" name="Int. J. Syst. Evol. Microbiol.">
        <title>Complete genome sequence of Corynebacterium casei LMG S-19264T (=DSM 44701T), isolated from a smear-ripened cheese.</title>
        <authorList>
            <consortium name="US DOE Joint Genome Institute (JGI-PGF)"/>
            <person name="Walter F."/>
            <person name="Albersmeier A."/>
            <person name="Kalinowski J."/>
            <person name="Ruckert C."/>
        </authorList>
    </citation>
    <scope>NUCLEOTIDE SEQUENCE</scope>
    <source>
        <strain evidence="2">KCTC 32296</strain>
    </source>
</reference>
<reference evidence="2" key="2">
    <citation type="submission" date="2020-09" db="EMBL/GenBank/DDBJ databases">
        <authorList>
            <person name="Sun Q."/>
            <person name="Kim S."/>
        </authorList>
    </citation>
    <scope>NUCLEOTIDE SEQUENCE</scope>
    <source>
        <strain evidence="2">KCTC 32296</strain>
    </source>
</reference>
<feature type="transmembrane region" description="Helical" evidence="1">
    <location>
        <begin position="39"/>
        <end position="60"/>
    </location>
</feature>
<accession>A0A918UUA4</accession>
<keyword evidence="1" id="KW-0812">Transmembrane</keyword>
<evidence type="ECO:0000313" key="2">
    <source>
        <dbReference type="EMBL" id="GGZ34469.1"/>
    </source>
</evidence>
<organism evidence="2 3">
    <name type="scientific">Asticcacaulis endophyticus</name>
    <dbReference type="NCBI Taxonomy" id="1395890"/>
    <lineage>
        <taxon>Bacteria</taxon>
        <taxon>Pseudomonadati</taxon>
        <taxon>Pseudomonadota</taxon>
        <taxon>Alphaproteobacteria</taxon>
        <taxon>Caulobacterales</taxon>
        <taxon>Caulobacteraceae</taxon>
        <taxon>Asticcacaulis</taxon>
    </lineage>
</organism>
<protein>
    <recommendedName>
        <fullName evidence="4">DUF4112 domain-containing protein</fullName>
    </recommendedName>
</protein>